<reference evidence="1" key="1">
    <citation type="journal article" date="2020" name="bioRxiv">
        <title>Comparative genomics of Chlamydomonas.</title>
        <authorList>
            <person name="Craig R.J."/>
            <person name="Hasan A.R."/>
            <person name="Ness R.W."/>
            <person name="Keightley P.D."/>
        </authorList>
    </citation>
    <scope>NUCLEOTIDE SEQUENCE</scope>
    <source>
        <strain evidence="1">CCAP 11/173</strain>
    </source>
</reference>
<accession>A0A836BA55</accession>
<sequence>MNKVKLCAVDAVYHKEGPIVNALNAFLDNYPFGPYDHLSEAAREVQRLRKKGKDKKADELKGLLQRFSVSRGVDQDSFEELPALMDLMRESTSNGLVLIINPARLAKPT</sequence>
<proteinExistence type="predicted"/>
<dbReference type="EMBL" id="JAEHOD010000006">
    <property type="protein sequence ID" value="KAG2452362.1"/>
    <property type="molecule type" value="Genomic_DNA"/>
</dbReference>
<dbReference type="Proteomes" id="UP000613740">
    <property type="component" value="Unassembled WGS sequence"/>
</dbReference>
<comment type="caution">
    <text evidence="1">The sequence shown here is derived from an EMBL/GenBank/DDBJ whole genome shotgun (WGS) entry which is preliminary data.</text>
</comment>
<dbReference type="OrthoDB" id="536224at2759"/>
<protein>
    <submittedName>
        <fullName evidence="1">Uncharacterized protein</fullName>
    </submittedName>
</protein>
<organism evidence="1 2">
    <name type="scientific">Chlamydomonas schloesseri</name>
    <dbReference type="NCBI Taxonomy" id="2026947"/>
    <lineage>
        <taxon>Eukaryota</taxon>
        <taxon>Viridiplantae</taxon>
        <taxon>Chlorophyta</taxon>
        <taxon>core chlorophytes</taxon>
        <taxon>Chlorophyceae</taxon>
        <taxon>CS clade</taxon>
        <taxon>Chlamydomonadales</taxon>
        <taxon>Chlamydomonadaceae</taxon>
        <taxon>Chlamydomonas</taxon>
    </lineage>
</organism>
<name>A0A836BA55_9CHLO</name>
<dbReference type="AlphaFoldDB" id="A0A836BA55"/>
<evidence type="ECO:0000313" key="2">
    <source>
        <dbReference type="Proteomes" id="UP000613740"/>
    </source>
</evidence>
<gene>
    <name evidence="1" type="ORF">HYH02_003384</name>
</gene>
<keyword evidence="2" id="KW-1185">Reference proteome</keyword>
<evidence type="ECO:0000313" key="1">
    <source>
        <dbReference type="EMBL" id="KAG2452362.1"/>
    </source>
</evidence>